<dbReference type="GO" id="GO:0047757">
    <property type="term" value="F:chondroitin-glucuronate 5-epimerase activity"/>
    <property type="evidence" value="ECO:0007669"/>
    <property type="project" value="TreeGrafter"/>
</dbReference>
<keyword evidence="7" id="KW-0325">Glycoprotein</keyword>
<evidence type="ECO:0000256" key="7">
    <source>
        <dbReference type="ARBA" id="ARBA00023180"/>
    </source>
</evidence>
<keyword evidence="6" id="KW-0472">Membrane</keyword>
<evidence type="ECO:0000256" key="5">
    <source>
        <dbReference type="ARBA" id="ARBA00022989"/>
    </source>
</evidence>
<reference evidence="12 13" key="1">
    <citation type="submission" date="2018-04" db="EMBL/GenBank/DDBJ databases">
        <title>Genomic Encyclopedia of Type Strains, Phase IV (KMG-IV): sequencing the most valuable type-strain genomes for metagenomic binning, comparative biology and taxonomic classification.</title>
        <authorList>
            <person name="Goeker M."/>
        </authorList>
    </citation>
    <scope>NUCLEOTIDE SEQUENCE [LARGE SCALE GENOMIC DNA]</scope>
    <source>
        <strain evidence="12 13">DSM 14823</strain>
    </source>
</reference>
<dbReference type="Pfam" id="PF07940">
    <property type="entry name" value="Hepar_II_III_C"/>
    <property type="match status" value="1"/>
</dbReference>
<dbReference type="InterPro" id="IPR052447">
    <property type="entry name" value="Dermatan-Sulfate_Isomerase"/>
</dbReference>
<feature type="signal peptide" evidence="9">
    <location>
        <begin position="1"/>
        <end position="18"/>
    </location>
</feature>
<protein>
    <submittedName>
        <fullName evidence="12">Alginate lyase</fullName>
    </submittedName>
</protein>
<dbReference type="EMBL" id="QEKH01000008">
    <property type="protein sequence ID" value="PVY43484.1"/>
    <property type="molecule type" value="Genomic_DNA"/>
</dbReference>
<keyword evidence="3" id="KW-0812">Transmembrane</keyword>
<dbReference type="AlphaFoldDB" id="A0A2U1B464"/>
<evidence type="ECO:0000313" key="13">
    <source>
        <dbReference type="Proteomes" id="UP000245959"/>
    </source>
</evidence>
<dbReference type="InterPro" id="IPR012480">
    <property type="entry name" value="Hepar_II_III_C"/>
</dbReference>
<keyword evidence="8" id="KW-0413">Isomerase</keyword>
<dbReference type="Gene3D" id="2.70.98.70">
    <property type="match status" value="1"/>
</dbReference>
<dbReference type="GO" id="GO:0016829">
    <property type="term" value="F:lyase activity"/>
    <property type="evidence" value="ECO:0007669"/>
    <property type="project" value="UniProtKB-KW"/>
</dbReference>
<dbReference type="RefSeq" id="WP_116883390.1">
    <property type="nucleotide sequence ID" value="NZ_QEKH01000008.1"/>
</dbReference>
<dbReference type="Proteomes" id="UP000245959">
    <property type="component" value="Unassembled WGS sequence"/>
</dbReference>
<keyword evidence="13" id="KW-1185">Reference proteome</keyword>
<name>A0A2U1B464_9BACT</name>
<evidence type="ECO:0000313" key="12">
    <source>
        <dbReference type="EMBL" id="PVY43484.1"/>
    </source>
</evidence>
<evidence type="ECO:0000256" key="8">
    <source>
        <dbReference type="ARBA" id="ARBA00023235"/>
    </source>
</evidence>
<dbReference type="SUPFAM" id="SSF48230">
    <property type="entry name" value="Chondroitin AC/alginate lyase"/>
    <property type="match status" value="1"/>
</dbReference>
<dbReference type="PANTHER" id="PTHR15532:SF5">
    <property type="entry name" value="SULFOTRANSFERASE DOMAIN-CONTAINING PROTEIN"/>
    <property type="match status" value="1"/>
</dbReference>
<comment type="caution">
    <text evidence="12">The sequence shown here is derived from an EMBL/GenBank/DDBJ whole genome shotgun (WGS) entry which is preliminary data.</text>
</comment>
<organism evidence="12 13">
    <name type="scientific">Victivallis vadensis</name>
    <dbReference type="NCBI Taxonomy" id="172901"/>
    <lineage>
        <taxon>Bacteria</taxon>
        <taxon>Pseudomonadati</taxon>
        <taxon>Lentisphaerota</taxon>
        <taxon>Lentisphaeria</taxon>
        <taxon>Victivallales</taxon>
        <taxon>Victivallaceae</taxon>
        <taxon>Victivallis</taxon>
    </lineage>
</organism>
<dbReference type="Gene3D" id="1.50.10.100">
    <property type="entry name" value="Chondroitin AC/alginate lyase"/>
    <property type="match status" value="1"/>
</dbReference>
<comment type="subcellular location">
    <subcellularLocation>
        <location evidence="2">Cell envelope</location>
    </subcellularLocation>
    <subcellularLocation>
        <location evidence="1">Membrane</location>
        <topology evidence="1">Multi-pass membrane protein</topology>
    </subcellularLocation>
</comment>
<proteinExistence type="predicted"/>
<feature type="domain" description="Heparinase II/III-like C-terminal" evidence="10">
    <location>
        <begin position="586"/>
        <end position="759"/>
    </location>
</feature>
<accession>A0A2U1B464</accession>
<evidence type="ECO:0000256" key="6">
    <source>
        <dbReference type="ARBA" id="ARBA00023136"/>
    </source>
</evidence>
<evidence type="ECO:0000259" key="10">
    <source>
        <dbReference type="Pfam" id="PF07940"/>
    </source>
</evidence>
<evidence type="ECO:0000259" key="11">
    <source>
        <dbReference type="Pfam" id="PF16332"/>
    </source>
</evidence>
<dbReference type="GO" id="GO:0030313">
    <property type="term" value="C:cell envelope"/>
    <property type="evidence" value="ECO:0007669"/>
    <property type="project" value="UniProtKB-SubCell"/>
</dbReference>
<evidence type="ECO:0000256" key="9">
    <source>
        <dbReference type="SAM" id="SignalP"/>
    </source>
</evidence>
<dbReference type="InterPro" id="IPR008929">
    <property type="entry name" value="Chondroitin_lyas"/>
</dbReference>
<dbReference type="GeneID" id="78294694"/>
<gene>
    <name evidence="12" type="ORF">C8D82_1089</name>
</gene>
<keyword evidence="12" id="KW-0456">Lyase</keyword>
<sequence length="881" mass="96945">MKKLMMMFAAGAALTAAAALPEVRDTASKPLVPKTEFDFSAEVTSPQLWIETADGGRRTVAQAQSGGVLRLAPGETLVMDAALLPPSGTLSVRVRTSAGGGGPLLKFPFGKMMLTTGREARRPVWLTGIPGAETADGRLNGRGEAPDGHWTLLSVGYSPDKVQFHFDGQFAGEGKARLGAPAGTVRIGGKLPLEVRDIACYDVLFDFNDVLKAVSRSPEALAENAKRLGRTPATFRSAARPRLLASAQDQAELRSAVKQDPAMAALLARYVTRYEAEIAGGVPKEEKVGEIKREDGNRLAMLAILYGATGDKRYVKTASEYIDRIVDYRIWDGDRPYWTNSDLVTGHLLLGLALAYDWMYDELAPELKTRMREVVRFRAGDFARRILYKRWTWANQAMNNHGCVTCTGLMAAAVAFHGDLPETAVWADAARGWMKNFLANQPADGGDYEGIGYSQYTLGHLLIYADLVRAEFGDDCYRDCGWLAKTMDFRIQSSIPRKHWVIQKMPGGRQRLDHSLISFGDTRQRDFFIPTGPARKLAAEYRRGDYLAFADKVDAIDNFCRAHEYLSLLYLHQARKSGVKPSSAPLPAFAYYPQVGKVLMRSGWDGNEAVMIFRCGTPAGTEALKNFSTAQGDGHVHPDVGAVSLFAAGELMLINSDYCYKLTSQENTLTVNGVGQRGDDRQWLDTTDFYKHKLKPEILRAESHDAYDYTVGDATAAYRPESGLTRFRRHILFLKPDCFVIADELAADRPSTFETRYHSLLPGKASGKSAMFGGRRGELQIRALQPRDGELTYEIADVRLIDRATAPRKTGVVTQRNTVPAKSTLFVTVLYAAPKGGTADFSARIADDVITVRNGRKVRKVKLIRKGGVRLEVAEPGNGAE</sequence>
<feature type="chain" id="PRO_5015403008" evidence="9">
    <location>
        <begin position="19"/>
        <end position="881"/>
    </location>
</feature>
<keyword evidence="5" id="KW-1133">Transmembrane helix</keyword>
<evidence type="ECO:0000256" key="2">
    <source>
        <dbReference type="ARBA" id="ARBA00004196"/>
    </source>
</evidence>
<evidence type="ECO:0000256" key="1">
    <source>
        <dbReference type="ARBA" id="ARBA00004141"/>
    </source>
</evidence>
<keyword evidence="4 9" id="KW-0732">Signal</keyword>
<dbReference type="PANTHER" id="PTHR15532">
    <property type="match status" value="1"/>
</dbReference>
<evidence type="ECO:0000256" key="4">
    <source>
        <dbReference type="ARBA" id="ARBA00022729"/>
    </source>
</evidence>
<dbReference type="InterPro" id="IPR032518">
    <property type="entry name" value="HepII_N"/>
</dbReference>
<dbReference type="Pfam" id="PF16332">
    <property type="entry name" value="DUF4962"/>
    <property type="match status" value="1"/>
</dbReference>
<dbReference type="GO" id="GO:0016020">
    <property type="term" value="C:membrane"/>
    <property type="evidence" value="ECO:0007669"/>
    <property type="project" value="UniProtKB-SubCell"/>
</dbReference>
<evidence type="ECO:0000256" key="3">
    <source>
        <dbReference type="ARBA" id="ARBA00022692"/>
    </source>
</evidence>
<feature type="domain" description="Heparinase II N-terminal" evidence="11">
    <location>
        <begin position="294"/>
        <end position="490"/>
    </location>
</feature>